<reference evidence="2 3" key="1">
    <citation type="submission" date="2020-02" db="EMBL/GenBank/DDBJ databases">
        <title>Genome sequence of Roseobacter ponti.</title>
        <authorList>
            <person name="Hollensteiner J."/>
            <person name="Schneider D."/>
            <person name="Poehlein A."/>
            <person name="Daniel R."/>
        </authorList>
    </citation>
    <scope>NUCLEOTIDE SEQUENCE [LARGE SCALE GENOMIC DNA]</scope>
    <source>
        <strain evidence="2 3">DSM 106830</strain>
    </source>
</reference>
<dbReference type="GO" id="GO:0019700">
    <property type="term" value="P:organic phosphonate catabolic process"/>
    <property type="evidence" value="ECO:0007669"/>
    <property type="project" value="InterPro"/>
</dbReference>
<dbReference type="AlphaFoldDB" id="A0A858SU64"/>
<dbReference type="SUPFAM" id="SSF51556">
    <property type="entry name" value="Metallo-dependent hydrolases"/>
    <property type="match status" value="1"/>
</dbReference>
<organism evidence="2 3">
    <name type="scientific">Roseobacter ponti</name>
    <dbReference type="NCBI Taxonomy" id="1891787"/>
    <lineage>
        <taxon>Bacteria</taxon>
        <taxon>Pseudomonadati</taxon>
        <taxon>Pseudomonadota</taxon>
        <taxon>Alphaproteobacteria</taxon>
        <taxon>Rhodobacterales</taxon>
        <taxon>Roseobacteraceae</taxon>
        <taxon>Roseobacter</taxon>
    </lineage>
</organism>
<name>A0A858SU64_9RHOB</name>
<dbReference type="InterPro" id="IPR013108">
    <property type="entry name" value="Amidohydro_3"/>
</dbReference>
<evidence type="ECO:0000313" key="3">
    <source>
        <dbReference type="Proteomes" id="UP000503308"/>
    </source>
</evidence>
<feature type="domain" description="Amidohydrolase 3" evidence="1">
    <location>
        <begin position="200"/>
        <end position="378"/>
    </location>
</feature>
<dbReference type="KEGG" id="rpon:G3256_14150"/>
<dbReference type="InterPro" id="IPR051781">
    <property type="entry name" value="Metallo-dep_Hydrolase"/>
</dbReference>
<dbReference type="InterPro" id="IPR011059">
    <property type="entry name" value="Metal-dep_hydrolase_composite"/>
</dbReference>
<dbReference type="Pfam" id="PF07969">
    <property type="entry name" value="Amidohydro_3"/>
    <property type="match status" value="1"/>
</dbReference>
<dbReference type="InterPro" id="IPR032466">
    <property type="entry name" value="Metal_Hydrolase"/>
</dbReference>
<proteinExistence type="predicted"/>
<dbReference type="Proteomes" id="UP000503308">
    <property type="component" value="Chromosome"/>
</dbReference>
<gene>
    <name evidence="2" type="ORF">G3256_14150</name>
</gene>
<sequence>MRYSISSAVRRAAVCRTWEHSLADLRLTGADVLTPAGVQQVPLSIAGGVVSDEPVARDVDLSGYLVLPGIVDMHGDGFERHLAPRRGAMKQMAEGLIATEAELAANGITTAVLAQFASWEGGIRSPEFAGTVLSAVRDTAPSLSTDIRGQLRFEISQLDLYDDLPARIADWQVGYVVFNDHLAHDRLREGRRPPGLVGQALKAARNPEVHLEMLQNLHAGMAEVPAALDALCAALAAQGVRMGSHDDATREDRAAWQTRGVSIAEFPETIEAAEATKDAGGTVVLGSPNAVRGGSHKGNASAIDLIAMGYCDALASDYHYPSPRRAALMLADTGMVGFTKAWGLVSSGPARALGLTDRGTLEPGKRADLVILDASTRRVAATIAGGVFSHVSGRIAERFFG</sequence>
<protein>
    <submittedName>
        <fullName evidence="2">Alpha-D-ribose 1-methylphosphonate 5-triphosphate diphosphatase</fullName>
    </submittedName>
</protein>
<accession>A0A858SU64</accession>
<dbReference type="PANTHER" id="PTHR43135">
    <property type="entry name" value="ALPHA-D-RIBOSE 1-METHYLPHOSPHONATE 5-TRIPHOSPHATE DIPHOSPHATASE"/>
    <property type="match status" value="1"/>
</dbReference>
<dbReference type="SUPFAM" id="SSF51338">
    <property type="entry name" value="Composite domain of metallo-dependent hydrolases"/>
    <property type="match status" value="1"/>
</dbReference>
<dbReference type="PIRSF" id="PIRSF038971">
    <property type="entry name" value="PhnM"/>
    <property type="match status" value="1"/>
</dbReference>
<dbReference type="PANTHER" id="PTHR43135:SF3">
    <property type="entry name" value="ALPHA-D-RIBOSE 1-METHYLPHOSPHONATE 5-TRIPHOSPHATE DIPHOSPHATASE"/>
    <property type="match status" value="1"/>
</dbReference>
<dbReference type="EMBL" id="CP048788">
    <property type="protein sequence ID" value="QJF52234.1"/>
    <property type="molecule type" value="Genomic_DNA"/>
</dbReference>
<keyword evidence="3" id="KW-1185">Reference proteome</keyword>
<evidence type="ECO:0000259" key="1">
    <source>
        <dbReference type="Pfam" id="PF07969"/>
    </source>
</evidence>
<dbReference type="NCBIfam" id="NF011987">
    <property type="entry name" value="PRK15446.2-3"/>
    <property type="match status" value="1"/>
</dbReference>
<evidence type="ECO:0000313" key="2">
    <source>
        <dbReference type="EMBL" id="QJF52234.1"/>
    </source>
</evidence>
<dbReference type="Gene3D" id="2.30.40.10">
    <property type="entry name" value="Urease, subunit C, domain 1"/>
    <property type="match status" value="1"/>
</dbReference>
<dbReference type="Gene3D" id="3.20.20.140">
    <property type="entry name" value="Metal-dependent hydrolases"/>
    <property type="match status" value="1"/>
</dbReference>
<dbReference type="GO" id="GO:0016810">
    <property type="term" value="F:hydrolase activity, acting on carbon-nitrogen (but not peptide) bonds"/>
    <property type="evidence" value="ECO:0007669"/>
    <property type="project" value="InterPro"/>
</dbReference>
<dbReference type="InterPro" id="IPR012696">
    <property type="entry name" value="PhnM"/>
</dbReference>